<dbReference type="GO" id="GO:0003725">
    <property type="term" value="F:double-stranded RNA binding"/>
    <property type="evidence" value="ECO:0007669"/>
    <property type="project" value="InterPro"/>
</dbReference>
<keyword evidence="2 9" id="KW-0694">RNA-binding</keyword>
<dbReference type="Pfam" id="PF22892">
    <property type="entry name" value="DSRM_MRPL44"/>
    <property type="match status" value="1"/>
</dbReference>
<dbReference type="CDD" id="cd19874">
    <property type="entry name" value="DSRM_MRPL44"/>
    <property type="match status" value="1"/>
</dbReference>
<keyword evidence="4" id="KW-0689">Ribosomal protein</keyword>
<evidence type="ECO:0000256" key="4">
    <source>
        <dbReference type="ARBA" id="ARBA00022980"/>
    </source>
</evidence>
<evidence type="ECO:0000259" key="11">
    <source>
        <dbReference type="PROSITE" id="PS50142"/>
    </source>
</evidence>
<evidence type="ECO:0000256" key="7">
    <source>
        <dbReference type="ARBA" id="ARBA00024034"/>
    </source>
</evidence>
<dbReference type="InterPro" id="IPR036389">
    <property type="entry name" value="RNase_III_sf"/>
</dbReference>
<dbReference type="GO" id="GO:0010468">
    <property type="term" value="P:regulation of gene expression"/>
    <property type="evidence" value="ECO:0007669"/>
    <property type="project" value="UniProtKB-ARBA"/>
</dbReference>
<evidence type="ECO:0000256" key="9">
    <source>
        <dbReference type="PROSITE-ProRule" id="PRU00266"/>
    </source>
</evidence>
<keyword evidence="6" id="KW-0687">Ribonucleoprotein</keyword>
<evidence type="ECO:0000256" key="6">
    <source>
        <dbReference type="ARBA" id="ARBA00023274"/>
    </source>
</evidence>
<evidence type="ECO:0000313" key="12">
    <source>
        <dbReference type="EMBL" id="JAT32804.1"/>
    </source>
</evidence>
<gene>
    <name evidence="12" type="ORF">g.9639</name>
</gene>
<feature type="domain" description="RNase III" evidence="11">
    <location>
        <begin position="82"/>
        <end position="212"/>
    </location>
</feature>
<feature type="domain" description="DRBM" evidence="10">
    <location>
        <begin position="241"/>
        <end position="311"/>
    </location>
</feature>
<dbReference type="InterPro" id="IPR044444">
    <property type="entry name" value="Ribosomal_mL44_DSRM_metazoa"/>
</dbReference>
<comment type="similarity">
    <text evidence="7">Belongs to the ribonuclease III family. Mitochondrion-specific ribosomal protein mL44 subfamily.</text>
</comment>
<dbReference type="GO" id="GO:0004525">
    <property type="term" value="F:ribonuclease III activity"/>
    <property type="evidence" value="ECO:0007669"/>
    <property type="project" value="InterPro"/>
</dbReference>
<dbReference type="InterPro" id="IPR000999">
    <property type="entry name" value="RNase_III_dom"/>
</dbReference>
<evidence type="ECO:0000256" key="2">
    <source>
        <dbReference type="ARBA" id="ARBA00022884"/>
    </source>
</evidence>
<dbReference type="FunFam" id="3.30.160.20:FF:000037">
    <property type="entry name" value="39S ribosomal protein L44, mitochondrial"/>
    <property type="match status" value="1"/>
</dbReference>
<dbReference type="EMBL" id="GEBQ01007173">
    <property type="protein sequence ID" value="JAT32804.1"/>
    <property type="molecule type" value="Transcribed_RNA"/>
</dbReference>
<name>A0A1B6MAC5_9HEMI</name>
<dbReference type="PANTHER" id="PTHR11207">
    <property type="entry name" value="RIBONUCLEASE III"/>
    <property type="match status" value="1"/>
</dbReference>
<evidence type="ECO:0000256" key="8">
    <source>
        <dbReference type="ARBA" id="ARBA00035187"/>
    </source>
</evidence>
<dbReference type="PANTHER" id="PTHR11207:SF5">
    <property type="entry name" value="LARGE RIBOSOMAL SUBUNIT PROTEIN ML44"/>
    <property type="match status" value="1"/>
</dbReference>
<organism evidence="12">
    <name type="scientific">Graphocephala atropunctata</name>
    <dbReference type="NCBI Taxonomy" id="36148"/>
    <lineage>
        <taxon>Eukaryota</taxon>
        <taxon>Metazoa</taxon>
        <taxon>Ecdysozoa</taxon>
        <taxon>Arthropoda</taxon>
        <taxon>Hexapoda</taxon>
        <taxon>Insecta</taxon>
        <taxon>Pterygota</taxon>
        <taxon>Neoptera</taxon>
        <taxon>Paraneoptera</taxon>
        <taxon>Hemiptera</taxon>
        <taxon>Auchenorrhyncha</taxon>
        <taxon>Membracoidea</taxon>
        <taxon>Cicadellidae</taxon>
        <taxon>Cicadellinae</taxon>
        <taxon>Cicadellini</taxon>
        <taxon>Graphocephala</taxon>
    </lineage>
</organism>
<evidence type="ECO:0000256" key="1">
    <source>
        <dbReference type="ARBA" id="ARBA00004173"/>
    </source>
</evidence>
<protein>
    <recommendedName>
        <fullName evidence="8">Large ribosomal subunit protein mL44</fullName>
    </recommendedName>
</protein>
<proteinExistence type="inferred from homology"/>
<dbReference type="GO" id="GO:0006396">
    <property type="term" value="P:RNA processing"/>
    <property type="evidence" value="ECO:0007669"/>
    <property type="project" value="InterPro"/>
</dbReference>
<keyword evidence="3" id="KW-0809">Transit peptide</keyword>
<comment type="subcellular location">
    <subcellularLocation>
        <location evidence="1">Mitochondrion</location>
    </subcellularLocation>
</comment>
<dbReference type="PROSITE" id="PS50142">
    <property type="entry name" value="RNASE_3_2"/>
    <property type="match status" value="1"/>
</dbReference>
<evidence type="ECO:0000256" key="3">
    <source>
        <dbReference type="ARBA" id="ARBA00022946"/>
    </source>
</evidence>
<reference evidence="12" key="1">
    <citation type="submission" date="2015-11" db="EMBL/GenBank/DDBJ databases">
        <title>De novo transcriptome assembly of four potential Pierce s Disease insect vectors from Arizona vineyards.</title>
        <authorList>
            <person name="Tassone E.E."/>
        </authorList>
    </citation>
    <scope>NUCLEOTIDE SEQUENCE</scope>
</reference>
<dbReference type="SUPFAM" id="SSF54768">
    <property type="entry name" value="dsRNA-binding domain-like"/>
    <property type="match status" value="1"/>
</dbReference>
<dbReference type="Pfam" id="PF22935">
    <property type="entry name" value="RM44_endonuclase"/>
    <property type="match status" value="1"/>
</dbReference>
<dbReference type="AlphaFoldDB" id="A0A1B6MAC5"/>
<keyword evidence="5" id="KW-0496">Mitochondrion</keyword>
<evidence type="ECO:0000259" key="10">
    <source>
        <dbReference type="PROSITE" id="PS50137"/>
    </source>
</evidence>
<accession>A0A1B6MAC5</accession>
<dbReference type="SUPFAM" id="SSF69065">
    <property type="entry name" value="RNase III domain-like"/>
    <property type="match status" value="1"/>
</dbReference>
<dbReference type="GO" id="GO:0070125">
    <property type="term" value="P:mitochondrial translational elongation"/>
    <property type="evidence" value="ECO:0007669"/>
    <property type="project" value="TreeGrafter"/>
</dbReference>
<dbReference type="PROSITE" id="PS50137">
    <property type="entry name" value="DS_RBD"/>
    <property type="match status" value="1"/>
</dbReference>
<dbReference type="Gene3D" id="1.10.1520.10">
    <property type="entry name" value="Ribonuclease III domain"/>
    <property type="match status" value="1"/>
</dbReference>
<dbReference type="InterPro" id="IPR014720">
    <property type="entry name" value="dsRBD_dom"/>
</dbReference>
<dbReference type="Gene3D" id="3.30.160.20">
    <property type="match status" value="1"/>
</dbReference>
<dbReference type="GO" id="GO:0005762">
    <property type="term" value="C:mitochondrial large ribosomal subunit"/>
    <property type="evidence" value="ECO:0007669"/>
    <property type="project" value="TreeGrafter"/>
</dbReference>
<evidence type="ECO:0000256" key="5">
    <source>
        <dbReference type="ARBA" id="ARBA00023128"/>
    </source>
</evidence>
<sequence>MAVSIRLISTCSSIIIRSPVLISASCPPNLTSKCLVLNRGIKRYVRQVKTAMKTRKDKMEPQPPQPRNTYAEWNYNSEMFAFGKRLNEDFNKEFLQQAFVERSYIIAEEEKQKKVGIEEPKILLKDNREYSKAGESIIAEYSKRYLRTIYPRFPEEGICSVCDYLLSDNVLADISKNIGTSDIILTPDHPPSVKTLANVLKAIVFSLNLSSGEDRANMFVRDFIITYLSGQDINELWSIKNPENLLASILQREGKSSAEPRLIGEAGNNTILAAFQVGLYCDKELIGTGFGESVTVAKETAAVDALKRLFHTTERAKPIPFNLQLASDKKEPFANVSIEDWCEKNIKSLVTKL</sequence>
<dbReference type="GO" id="GO:0070877">
    <property type="term" value="C:microprocessor complex"/>
    <property type="evidence" value="ECO:0007669"/>
    <property type="project" value="TreeGrafter"/>
</dbReference>
<dbReference type="InterPro" id="IPR055189">
    <property type="entry name" value="RM44_endonuclase"/>
</dbReference>